<proteinExistence type="predicted"/>
<protein>
    <submittedName>
        <fullName evidence="1">Uncharacterized protein</fullName>
    </submittedName>
</protein>
<reference evidence="1" key="1">
    <citation type="submission" date="2021-01" db="EMBL/GenBank/DDBJ databases">
        <title>Whole genome shotgun sequence of Virgisporangium aurantiacum NBRC 16421.</title>
        <authorList>
            <person name="Komaki H."/>
            <person name="Tamura T."/>
        </authorList>
    </citation>
    <scope>NUCLEOTIDE SEQUENCE</scope>
    <source>
        <strain evidence="1">NBRC 16421</strain>
    </source>
</reference>
<gene>
    <name evidence="1" type="ORF">Vau01_122350</name>
</gene>
<name>A0A8J4E7V7_9ACTN</name>
<accession>A0A8J4E7V7</accession>
<organism evidence="1 2">
    <name type="scientific">Virgisporangium aurantiacum</name>
    <dbReference type="NCBI Taxonomy" id="175570"/>
    <lineage>
        <taxon>Bacteria</taxon>
        <taxon>Bacillati</taxon>
        <taxon>Actinomycetota</taxon>
        <taxon>Actinomycetes</taxon>
        <taxon>Micromonosporales</taxon>
        <taxon>Micromonosporaceae</taxon>
        <taxon>Virgisporangium</taxon>
    </lineage>
</organism>
<dbReference type="EMBL" id="BOPG01000126">
    <property type="protein sequence ID" value="GIJ64719.1"/>
    <property type="molecule type" value="Genomic_DNA"/>
</dbReference>
<evidence type="ECO:0000313" key="1">
    <source>
        <dbReference type="EMBL" id="GIJ64719.1"/>
    </source>
</evidence>
<sequence>MVVATDEYPPTVDAVDQSVNDASVRGGVRSEEQHAAVVSQPGIRRRELVDGHFMHTDTLQSLVAGRVPDKYGDVARV</sequence>
<comment type="caution">
    <text evidence="1">The sequence shown here is derived from an EMBL/GenBank/DDBJ whole genome shotgun (WGS) entry which is preliminary data.</text>
</comment>
<dbReference type="Proteomes" id="UP000612585">
    <property type="component" value="Unassembled WGS sequence"/>
</dbReference>
<evidence type="ECO:0000313" key="2">
    <source>
        <dbReference type="Proteomes" id="UP000612585"/>
    </source>
</evidence>
<dbReference type="AlphaFoldDB" id="A0A8J4E7V7"/>
<keyword evidence="2" id="KW-1185">Reference proteome</keyword>